<keyword evidence="2" id="KW-0813">Transport</keyword>
<proteinExistence type="inferred from homology"/>
<dbReference type="Gene3D" id="3.40.190.10">
    <property type="entry name" value="Periplasmic binding protein-like II"/>
    <property type="match status" value="2"/>
</dbReference>
<name>A0ABV5WFN0_9BACI</name>
<dbReference type="PANTHER" id="PTHR43649:SF34">
    <property type="entry name" value="ABC TRANSPORTER PERIPLASMIC-BINDING PROTEIN YCJN-RELATED"/>
    <property type="match status" value="1"/>
</dbReference>
<organism evidence="5 6">
    <name type="scientific">Ectobacillus funiculus</name>
    <dbReference type="NCBI Taxonomy" id="137993"/>
    <lineage>
        <taxon>Bacteria</taxon>
        <taxon>Bacillati</taxon>
        <taxon>Bacillota</taxon>
        <taxon>Bacilli</taxon>
        <taxon>Bacillales</taxon>
        <taxon>Bacillaceae</taxon>
        <taxon>Ectobacillus</taxon>
    </lineage>
</organism>
<dbReference type="PANTHER" id="PTHR43649">
    <property type="entry name" value="ARABINOSE-BINDING PROTEIN-RELATED"/>
    <property type="match status" value="1"/>
</dbReference>
<keyword evidence="6" id="KW-1185">Reference proteome</keyword>
<evidence type="ECO:0000256" key="1">
    <source>
        <dbReference type="ARBA" id="ARBA00008520"/>
    </source>
</evidence>
<dbReference type="Proteomes" id="UP001589609">
    <property type="component" value="Unassembled WGS sequence"/>
</dbReference>
<dbReference type="SUPFAM" id="SSF53850">
    <property type="entry name" value="Periplasmic binding protein-like II"/>
    <property type="match status" value="1"/>
</dbReference>
<evidence type="ECO:0000256" key="3">
    <source>
        <dbReference type="ARBA" id="ARBA00022729"/>
    </source>
</evidence>
<evidence type="ECO:0000313" key="5">
    <source>
        <dbReference type="EMBL" id="MFB9759422.1"/>
    </source>
</evidence>
<keyword evidence="4" id="KW-1133">Transmembrane helix</keyword>
<protein>
    <submittedName>
        <fullName evidence="5">Extracellular solute-binding protein</fullName>
    </submittedName>
</protein>
<dbReference type="Pfam" id="PF01547">
    <property type="entry name" value="SBP_bac_1"/>
    <property type="match status" value="1"/>
</dbReference>
<keyword evidence="3" id="KW-0732">Signal</keyword>
<comment type="caution">
    <text evidence="5">The sequence shown here is derived from an EMBL/GenBank/DDBJ whole genome shotgun (WGS) entry which is preliminary data.</text>
</comment>
<evidence type="ECO:0000256" key="2">
    <source>
        <dbReference type="ARBA" id="ARBA00022448"/>
    </source>
</evidence>
<keyword evidence="4" id="KW-0472">Membrane</keyword>
<accession>A0ABV5WFN0</accession>
<evidence type="ECO:0000256" key="4">
    <source>
        <dbReference type="SAM" id="Phobius"/>
    </source>
</evidence>
<comment type="similarity">
    <text evidence="1">Belongs to the bacterial solute-binding protein 1 family.</text>
</comment>
<evidence type="ECO:0000313" key="6">
    <source>
        <dbReference type="Proteomes" id="UP001589609"/>
    </source>
</evidence>
<dbReference type="InterPro" id="IPR050490">
    <property type="entry name" value="Bact_solute-bd_prot1"/>
</dbReference>
<feature type="transmembrane region" description="Helical" evidence="4">
    <location>
        <begin position="12"/>
        <end position="32"/>
    </location>
</feature>
<dbReference type="InterPro" id="IPR006059">
    <property type="entry name" value="SBP"/>
</dbReference>
<reference evidence="5 6" key="1">
    <citation type="submission" date="2024-09" db="EMBL/GenBank/DDBJ databases">
        <authorList>
            <person name="Sun Q."/>
            <person name="Mori K."/>
        </authorList>
    </citation>
    <scope>NUCLEOTIDE SEQUENCE [LARGE SCALE GENOMIC DNA]</scope>
    <source>
        <strain evidence="5 6">JCM 11201</strain>
    </source>
</reference>
<gene>
    <name evidence="5" type="ORF">ACFFMS_13400</name>
</gene>
<dbReference type="EMBL" id="JBHMAF010000071">
    <property type="protein sequence ID" value="MFB9759422.1"/>
    <property type="molecule type" value="Genomic_DNA"/>
</dbReference>
<dbReference type="RefSeq" id="WP_379949732.1">
    <property type="nucleotide sequence ID" value="NZ_JBHMAF010000071.1"/>
</dbReference>
<keyword evidence="4" id="KW-0812">Transmembrane</keyword>
<sequence length="517" mass="57999">MRRGFWVKSYPFIVIAIVSLLVGGAINGFFLYNDVKIKDKPNKKLATPLFFEKEVKDLPEIQEPEGFDWRQFDGVTINMITENTPPSIALAANIWRFEAVTGIKINMELDNLGTVIDKTGLDMNAAAAKYQIIYADPYQILPQYDKGFVDLHKFNDDPKLPHVPGGLGDFIQNQLNVVSYMGNKDKLLTLPYDASTMLLAYRKDVFEKYKDSFMAEHGYDWTPGPNLSWDQYYEIGKWINEKAANGTITEVKYGIGHQAKRGDSLMNDFSNILAANGGDYVEMSNIEQGKSATAAASAMKSDAVLQSVRFYRKLIKIAAPESISWDWTQLADAFANGDLAMAPEWHDFSALFEDKTKSNVSGKVGWAILPKGKKGYANSFGGTGLAINKYASEKEQKAAWLFLIWATAPQTQYMLLQSTTGGSTPTRYSVYALPDIQKDLQDGTPDSKKLPNLLPMKAAFEAWKDENTYVRPKIPQWQQANMLIFTELSKMLLNKQTPEETVRSIARKSNEALGKKE</sequence>